<sequence>MSTSKRHHNTGSTSSDENRKHRRMNNIYDHIKCLDHFSTLNQDTTWTLDGIDIVKAFDAFRSSNLEDFSLARDGIADLRPGSKFKLSLPPHVASVISRVDPAPCNIYQKWPTLTAILERVFKANNYEDVALAVMKEDMDDPIAGSHYFTFHNEIPSDINERMAFTDFTWRFVRGALTMTRIESRSLKVLNRDLLQESKEVDQFSDRIVYSGGEHVYLAEASALYQPRVVKLRQDGVKLVRTMRDSWVSQVRSICREALPHRSMTVLGSWTYKDETKFWLMDFKGVFRLREFDSFVIPVKKHGFGRRMKNTMLSCLELAARVEEEIRRRAQDVTYVKYDERVELSEAVRMIESSISTAKRVESVAR</sequence>
<comment type="caution">
    <text evidence="2">The sequence shown here is derived from an EMBL/GenBank/DDBJ whole genome shotgun (WGS) entry which is preliminary data.</text>
</comment>
<evidence type="ECO:0000313" key="2">
    <source>
        <dbReference type="EMBL" id="KAF9980046.1"/>
    </source>
</evidence>
<organism evidence="2 3">
    <name type="scientific">Modicella reniformis</name>
    <dbReference type="NCBI Taxonomy" id="1440133"/>
    <lineage>
        <taxon>Eukaryota</taxon>
        <taxon>Fungi</taxon>
        <taxon>Fungi incertae sedis</taxon>
        <taxon>Mucoromycota</taxon>
        <taxon>Mortierellomycotina</taxon>
        <taxon>Mortierellomycetes</taxon>
        <taxon>Mortierellales</taxon>
        <taxon>Mortierellaceae</taxon>
        <taxon>Modicella</taxon>
    </lineage>
</organism>
<dbReference type="AlphaFoldDB" id="A0A9P6M8G1"/>
<evidence type="ECO:0000313" key="3">
    <source>
        <dbReference type="Proteomes" id="UP000749646"/>
    </source>
</evidence>
<evidence type="ECO:0000256" key="1">
    <source>
        <dbReference type="SAM" id="MobiDB-lite"/>
    </source>
</evidence>
<proteinExistence type="predicted"/>
<gene>
    <name evidence="2" type="ORF">BGZ65_005627</name>
</gene>
<dbReference type="EMBL" id="JAAAHW010003917">
    <property type="protein sequence ID" value="KAF9980046.1"/>
    <property type="molecule type" value="Genomic_DNA"/>
</dbReference>
<dbReference type="OrthoDB" id="15001at2759"/>
<dbReference type="Proteomes" id="UP000749646">
    <property type="component" value="Unassembled WGS sequence"/>
</dbReference>
<feature type="region of interest" description="Disordered" evidence="1">
    <location>
        <begin position="1"/>
        <end position="21"/>
    </location>
</feature>
<keyword evidence="3" id="KW-1185">Reference proteome</keyword>
<accession>A0A9P6M8G1</accession>
<protein>
    <submittedName>
        <fullName evidence="2">Uncharacterized protein</fullName>
    </submittedName>
</protein>
<name>A0A9P6M8G1_9FUNG</name>
<reference evidence="2" key="1">
    <citation type="journal article" date="2020" name="Fungal Divers.">
        <title>Resolving the Mortierellaceae phylogeny through synthesis of multi-gene phylogenetics and phylogenomics.</title>
        <authorList>
            <person name="Vandepol N."/>
            <person name="Liber J."/>
            <person name="Desiro A."/>
            <person name="Na H."/>
            <person name="Kennedy M."/>
            <person name="Barry K."/>
            <person name="Grigoriev I.V."/>
            <person name="Miller A.N."/>
            <person name="O'Donnell K."/>
            <person name="Stajich J.E."/>
            <person name="Bonito G."/>
        </authorList>
    </citation>
    <scope>NUCLEOTIDE SEQUENCE</scope>
    <source>
        <strain evidence="2">MES-2147</strain>
    </source>
</reference>